<feature type="disulfide bond" evidence="33">
    <location>
        <begin position="52"/>
        <end position="72"/>
    </location>
</feature>
<feature type="short sequence motif" description="YXXL motif; contains endocytosis signal" evidence="33">
    <location>
        <begin position="706"/>
        <end position="709"/>
    </location>
</feature>
<keyword evidence="16 33" id="KW-0732">Signal</keyword>
<keyword evidence="18 33" id="KW-0946">Virion</keyword>
<dbReference type="FunFam" id="1.20.5.490:FF:000001">
    <property type="entry name" value="Envelope glycoprotein gp160"/>
    <property type="match status" value="1"/>
</dbReference>
<dbReference type="GO" id="GO:0039654">
    <property type="term" value="P:fusion of virus membrane with host endosome membrane"/>
    <property type="evidence" value="ECO:0007669"/>
    <property type="project" value="UniProtKB-UniRule"/>
</dbReference>
<comment type="domain">
    <text evidence="33">The membrane proximal external region (MPER) present in gp41 is a tryptophan-rich region recognized by the antibodies 2F5, Z13, and 4E10. MPER seems to play a role in fusion.</text>
</comment>
<evidence type="ECO:0000256" key="12">
    <source>
        <dbReference type="ARBA" id="ARBA00022595"/>
    </source>
</evidence>
<evidence type="ECO:0000256" key="6">
    <source>
        <dbReference type="ARBA" id="ARBA00004650"/>
    </source>
</evidence>
<feature type="region of interest" description="Immunosuppression" evidence="33">
    <location>
        <begin position="566"/>
        <end position="584"/>
    </location>
</feature>
<comment type="PTM">
    <text evidence="33">Highly glycosylated by host. The high number of glycan on the protein is reffered to as 'glycan shield' because it contributes to hide protein sequence from adaptive immune system.</text>
</comment>
<dbReference type="GO" id="GO:1903908">
    <property type="term" value="P:positive regulation of plasma membrane raft polarization"/>
    <property type="evidence" value="ECO:0007669"/>
    <property type="project" value="UniProtKB-UniRule"/>
</dbReference>
<protein>
    <recommendedName>
        <fullName evidence="33">Envelope glycoprotein gp160</fullName>
    </recommendedName>
    <alternativeName>
        <fullName evidence="33">Env polyprotein</fullName>
    </alternativeName>
    <component>
        <recommendedName>
            <fullName evidence="33">Surface protein gp120</fullName>
            <shortName evidence="33">SU</shortName>
        </recommendedName>
        <alternativeName>
            <fullName evidence="33">Glycoprotein 120</fullName>
            <shortName evidence="33">gp120</shortName>
        </alternativeName>
    </component>
    <component>
        <recommendedName>
            <fullName evidence="33">Transmembrane protein gp41</fullName>
            <shortName evidence="33">TM</shortName>
        </recommendedName>
        <alternativeName>
            <fullName evidence="33">Glycoprotein 41</fullName>
            <shortName evidence="33">gp41</shortName>
        </alternativeName>
    </component>
</protein>
<keyword evidence="13 33" id="KW-0165">Cleavage on pair of basic residues</keyword>
<evidence type="ECO:0000256" key="26">
    <source>
        <dbReference type="ARBA" id="ARBA00023139"/>
    </source>
</evidence>
<dbReference type="GO" id="GO:0016020">
    <property type="term" value="C:membrane"/>
    <property type="evidence" value="ECO:0007669"/>
    <property type="project" value="UniProtKB-UniRule"/>
</dbReference>
<dbReference type="FunFam" id="2.170.40.20:FF:000001">
    <property type="entry name" value="Envelope glycoprotein gp160"/>
    <property type="match status" value="1"/>
</dbReference>
<feature type="disulfide bond" evidence="33">
    <location>
        <begin position="221"/>
        <end position="232"/>
    </location>
</feature>
<organismHost>
    <name type="scientific">Homo sapiens</name>
    <name type="common">Human</name>
    <dbReference type="NCBI Taxonomy" id="9606"/>
</organismHost>
<evidence type="ECO:0000256" key="3">
    <source>
        <dbReference type="ARBA" id="ARBA00004505"/>
    </source>
</evidence>
<keyword evidence="25 33" id="KW-0472">Membrane</keyword>
<evidence type="ECO:0000256" key="22">
    <source>
        <dbReference type="ARBA" id="ARBA00022989"/>
    </source>
</evidence>
<keyword evidence="26 33" id="KW-0564">Palmitate</keyword>
<comment type="subunit">
    <text evidence="33">The mature envelope protein (Env) consists of a homotrimer of non-covalently associated gp120-gp41 heterodimers. The resulting complex protrudes from the virus surface as a spike. There seems to be as few as 10 spikes on the average virion. Surface protein gp120 interacts with host CD4, CCR5 and CXCR4. Gp120 also interacts with the C-type lectins CD209/DC-SIGN and CLEC4M/DC-SIGNR (collectively referred to as DC-SIGN(R)). Gp120 and gp41 interact with GalCer. Gp120 interacts with host ITGA4/ITGB7 complex; on CD4+ T-cells, this interaction results in rapid activation of integrin ITGAL/LFA-1, which facilitates efficient cell-to-cell spreading of HIV-1. Gp120 interacts with cell-associated heparan sulfate; this interaction increases virus infectivity on permissive cells and may be involved in infection of CD4- cells.</text>
</comment>
<keyword evidence="7 33" id="KW-1168">Fusion of virus membrane with host membrane</keyword>
<comment type="function">
    <text evidence="33">Transmembrane protein gp41: Acts as a class I viral fusion protein. Under the current model, the protein has at least 3 conformational states: pre-fusion native state, pre-hairpin intermediate state, and post-fusion hairpin state. During fusion of viral and target intracellular membranes, the coiled coil regions (heptad repeats) assume a trimer-of-hairpins structure, positioning the fusion peptide in close proximity to the C-terminal region of the ectodomain. The formation of this structure appears to drive apposition and subsequent fusion of viral and target cell membranes. Complete fusion occurs in host cell endosomes and is dynamin-dependent, however some lipid transfer might occur at the plasma membrane. The virus undergoes clathrin-dependent internalization long before endosomal fusion, thus minimizing the surface exposure of conserved viral epitopes during fusion and reducing the efficacy of inhibitors targeting these epitopes. Membranes fusion leads to delivery of the nucleocapsid into the cytoplasm.</text>
</comment>
<organism evidence="38 39">
    <name type="scientific">Human immunodeficiency virus type 1</name>
    <name type="common">HIV-1</name>
    <dbReference type="NCBI Taxonomy" id="11676"/>
    <lineage>
        <taxon>Viruses</taxon>
        <taxon>Riboviria</taxon>
        <taxon>Pararnavirae</taxon>
        <taxon>Artverviricota</taxon>
        <taxon>Revtraviricetes</taxon>
        <taxon>Ortervirales</taxon>
        <taxon>Retroviridae</taxon>
        <taxon>Orthoretrovirinae</taxon>
        <taxon>Lentivirus</taxon>
        <taxon>Lentivirus humimdef1</taxon>
    </lineage>
</organism>
<evidence type="ECO:0000256" key="5">
    <source>
        <dbReference type="ARBA" id="ARBA00004578"/>
    </source>
</evidence>
<keyword evidence="28 33" id="KW-0325">Glycoprotein</keyword>
<dbReference type="GO" id="GO:0005198">
    <property type="term" value="F:structural molecule activity"/>
    <property type="evidence" value="ECO:0007669"/>
    <property type="project" value="UniProtKB-UniRule"/>
</dbReference>
<feature type="region of interest" description="Disordered" evidence="35">
    <location>
        <begin position="714"/>
        <end position="737"/>
    </location>
</feature>
<evidence type="ECO:0000256" key="25">
    <source>
        <dbReference type="ARBA" id="ARBA00023136"/>
    </source>
</evidence>
<comment type="domain">
    <text evidence="33 34">The 17 amino acids long immunosuppressive region is present in many retroviral envelope proteins. Synthetic peptides derived from this relatively conserved sequence inhibit immune function in vitro and in vivo.</text>
</comment>
<feature type="coiled-coil region" evidence="33">
    <location>
        <begin position="627"/>
        <end position="661"/>
    </location>
</feature>
<evidence type="ECO:0000256" key="7">
    <source>
        <dbReference type="ARBA" id="ARBA00022506"/>
    </source>
</evidence>
<dbReference type="GO" id="GO:0075512">
    <property type="term" value="P:clathrin-dependent endocytosis of virus by host cell"/>
    <property type="evidence" value="ECO:0007669"/>
    <property type="project" value="UniProtKB-UniRule"/>
</dbReference>
<dbReference type="GO" id="GO:0052031">
    <property type="term" value="P:symbiont-mediated perturbation of host defense response"/>
    <property type="evidence" value="ECO:0007669"/>
    <property type="project" value="UniProtKB-UniRule"/>
</dbReference>
<evidence type="ECO:0000256" key="1">
    <source>
        <dbReference type="ARBA" id="ARBA00004402"/>
    </source>
</evidence>
<dbReference type="FunFam" id="2.170.40.20:FF:000003">
    <property type="entry name" value="Envelope glycoprotein gp160"/>
    <property type="match status" value="1"/>
</dbReference>
<evidence type="ECO:0000256" key="27">
    <source>
        <dbReference type="ARBA" id="ARBA00023157"/>
    </source>
</evidence>
<feature type="lipid moiety-binding region" description="S-palmitoyl cysteine; by host" evidence="33">
    <location>
        <position position="758"/>
    </location>
</feature>
<dbReference type="GO" id="GO:0020002">
    <property type="term" value="C:host cell plasma membrane"/>
    <property type="evidence" value="ECO:0007669"/>
    <property type="project" value="UniProtKB-SubCell"/>
</dbReference>
<dbReference type="Proteomes" id="UP000140591">
    <property type="component" value="Genome"/>
</dbReference>
<dbReference type="GO" id="GO:0019062">
    <property type="term" value="P:virion attachment to host cell"/>
    <property type="evidence" value="ECO:0007669"/>
    <property type="project" value="UniProtKB-UniRule"/>
</dbReference>
<keyword evidence="22 33" id="KW-1133">Transmembrane helix</keyword>
<keyword evidence="31 33" id="KW-1160">Virus entry into host cell</keyword>
<comment type="function">
    <text evidence="33">Envelope glycoprotein gp160: Oligomerizes in the host endoplasmic reticulum into predominantly trimers. In a second time, gp160 transits in the host Golgi, where glycosylation is completed. The precursor is then proteolytically cleaved in the trans-Golgi and thereby activated by cellular furin or furin-like proteases to produce gp120 and gp41.</text>
</comment>
<comment type="PTM">
    <text evidence="33">Specific enzymatic cleavages in vivo yield mature proteins. Envelope glycoproteins are synthesized as a inactive precursor that is heavily N-glycosylated and processed likely by host cell furin in the Golgi to yield the mature SU and TM proteins. The cleavage site between SU and TM requires the minimal sequence [KR]-X-[KR]-R. About 2 of the 9 disulfide bonds of gp41 are reduced by P4HB/PDI, following binding to CD4 receptor.</text>
</comment>
<comment type="domain">
    <text evidence="33">The CD4-binding region is targeted by the antibody b12.</text>
</comment>
<comment type="PTM">
    <text evidence="33">Palmitoylation of the transmembrane protein and of Env polyprotein (prior to its proteolytic cleavage) is essential for their association with host cell membrane lipid rafts. Palmitoylation is therefore required for envelope trafficking to classical lipid rafts, but not for viral replication.</text>
</comment>
<evidence type="ECO:0000256" key="2">
    <source>
        <dbReference type="ARBA" id="ARBA00004433"/>
    </source>
</evidence>
<keyword evidence="11 33" id="KW-0945">Host-virus interaction</keyword>
<reference evidence="38 39" key="1">
    <citation type="submission" date="2004-02" db="EMBL/GenBank/DDBJ databases">
        <title>Sequence Diversity of HIV-1 Genomes from the HIV Vaccine Trials Network.</title>
        <authorList>
            <person name="McLaughlin S."/>
            <person name="Learn G.H."/>
            <person name="Heath L.M."/>
            <person name="Nickle D."/>
            <person name="Liu Y."/>
            <person name="Mullins J.I."/>
        </authorList>
    </citation>
    <scope>NUCLEOTIDE SEQUENCE [LARGE SCALE GENOMIC DNA]</scope>
</reference>
<dbReference type="GO" id="GO:0019082">
    <property type="term" value="P:viral protein processing"/>
    <property type="evidence" value="ECO:0007669"/>
    <property type="project" value="UniProtKB-UniRule"/>
</dbReference>
<evidence type="ECO:0000256" key="15">
    <source>
        <dbReference type="ARBA" id="ARBA00022703"/>
    </source>
</evidence>
<feature type="region of interest" description="Fusion peptide" evidence="33">
    <location>
        <begin position="504"/>
        <end position="524"/>
    </location>
</feature>
<gene>
    <name evidence="33 38" type="primary">env</name>
</gene>
<dbReference type="SUPFAM" id="SSF58069">
    <property type="entry name" value="Virus ectodomain"/>
    <property type="match status" value="1"/>
</dbReference>
<dbReference type="GO" id="GO:0055036">
    <property type="term" value="C:virion membrane"/>
    <property type="evidence" value="ECO:0007669"/>
    <property type="project" value="UniProtKB-SubCell"/>
</dbReference>
<dbReference type="GO" id="GO:0019031">
    <property type="term" value="C:viral envelope"/>
    <property type="evidence" value="ECO:0007669"/>
    <property type="project" value="UniProtKB-KW"/>
</dbReference>
<evidence type="ECO:0000256" key="9">
    <source>
        <dbReference type="ARBA" id="ARBA00022511"/>
    </source>
</evidence>
<evidence type="ECO:0000256" key="33">
    <source>
        <dbReference type="HAMAP-Rule" id="MF_04083"/>
    </source>
</evidence>
<feature type="chain" id="PRO_5023459861" description="Transmembrane protein gp41" evidence="33">
    <location>
        <begin position="504"/>
        <end position="850"/>
    </location>
</feature>
<keyword evidence="23 33" id="KW-1039">Host endosome</keyword>
<dbReference type="HAMAP" id="MF_04083">
    <property type="entry name" value="HIV_ENV"/>
    <property type="match status" value="1"/>
</dbReference>
<feature type="domain" description="Human immunodeficiency virus 1 envelope glycoprotein Gp120" evidence="36">
    <location>
        <begin position="140"/>
        <end position="503"/>
    </location>
</feature>
<evidence type="ECO:0000256" key="20">
    <source>
        <dbReference type="ARBA" id="ARBA00022879"/>
    </source>
</evidence>
<dbReference type="CDD" id="cd09909">
    <property type="entry name" value="HIV-1-like_HR1-HR2"/>
    <property type="match status" value="1"/>
</dbReference>
<keyword evidence="21 33" id="KW-1164">Virus endocytosis by host</keyword>
<sequence>MRVKGTRRNYQHLGIWGALFLGILICSATEKLWVTVYYGVPVWKEANTTLFCASDAKAYDTEVHNVWATHACVPTDPNPHEIELKNVTEYFNMWKNNMVEQMHEDVISLWDQSLKPCVKLTPLCVTLNCKEVKNDTDATNGTVGGKGMTNCSFNVTTNIRDKVQKEYALFDKLDVVPIDNITSYTLISCNTSVLTQACPKISFEPIPIHYCAPAGFALLKCFNKTFSGKGECKNVSTVQCTHGIRPVVSTQLLLNGSLAEKEIIIRSDNFTNNAKIIIVHLNESVKINCTRPYHNIRRWIHIGPGRAFYAAKGIQGTMRQAHCNISRTDWNNTLKQVVEKLREQYKNKIIVFNHSSGGDPEIVMHSFNCGGEFFYCNTTPLFNSTWVNGTRNDTARPNDTDTIKLPCRIKQIINLWQEVGKAMYAPPIEGQISCSSNITGLLLTRDGGINSSNTNTTETFRPGGGDMRDNWRNELYKYKVVRIEPLGVAPTKAKRRVVQREKRAVGIGAMFLGILGTAGSAMGAASMTLTVQARQLLSGIVQQQNNMLRAIGAQQHLLQLTVWGIKQLQARILAVERYLRDQQLLGIWGCSGKLICTTTVPWNTSWSNRSQDDIWNNNNLTWMQWEREIENYTSLIYTLLEESQSQQEKNEQELLGLDKWTSLWNWFAISNWLWYIKIFIMIVGGLVGLRIVFAVLSIVNRVRQGYSPLSFQTHLPARRGPDRPEGIEEEGGERDRDRSGLLVDGFLAIIWVDLRSLCLFLYHRLRDLLLIATRIVEILGRRGWEILKYWWNLLQYWSQELKNSAVSLLNATAIAVAEGTDRILELLQRVYRVILHIPTRIRQGLERALL</sequence>
<feature type="domain" description="Retroviral envelope protein GP41-like" evidence="37">
    <location>
        <begin position="522"/>
        <end position="713"/>
    </location>
</feature>
<feature type="disulfide bond" evidence="33">
    <location>
        <begin position="211"/>
        <end position="240"/>
    </location>
</feature>
<comment type="similarity">
    <text evidence="33">Belongs to the HIV-1 env protein family.</text>
</comment>
<evidence type="ECO:0000256" key="16">
    <source>
        <dbReference type="ARBA" id="ARBA00022729"/>
    </source>
</evidence>
<feature type="transmembrane region" description="Helical" evidence="34">
    <location>
        <begin position="672"/>
        <end position="699"/>
    </location>
</feature>
<feature type="short sequence motif" description="Di-leucine internalization motif" evidence="33">
    <location>
        <begin position="849"/>
        <end position="850"/>
    </location>
</feature>
<dbReference type="Pfam" id="PF00516">
    <property type="entry name" value="GP120"/>
    <property type="match status" value="1"/>
</dbReference>
<evidence type="ECO:0000256" key="28">
    <source>
        <dbReference type="ARBA" id="ARBA00023180"/>
    </source>
</evidence>
<keyword evidence="9 33" id="KW-1032">Host cell membrane</keyword>
<comment type="caution">
    <text evidence="33 34">Lacks conserved residue(s) required for the propagation of feature annotation.</text>
</comment>
<comment type="domain">
    <text evidence="33">The YXXL motif is involved in determining the exact site of viral release at the surface of infected mononuclear cells and promotes endocytosis. YXXL and di-leucine endocytosis motifs interact directly or indirectly with the clathrin adapter complexes, opperate independently, and their activities are not additive.</text>
</comment>
<keyword evidence="8 33" id="KW-1170">Fusion of virus membrane with host endosomal membrane</keyword>
<evidence type="ECO:0000256" key="10">
    <source>
        <dbReference type="ARBA" id="ARBA00022570"/>
    </source>
</evidence>
<keyword evidence="30 33" id="KW-0449">Lipoprotein</keyword>
<dbReference type="InterPro" id="IPR000328">
    <property type="entry name" value="GP41-like"/>
</dbReference>
<evidence type="ECO:0000256" key="24">
    <source>
        <dbReference type="ARBA" id="ARBA00023054"/>
    </source>
</evidence>
<dbReference type="FunFam" id="1.10.287.210:FF:000001">
    <property type="entry name" value="Envelope glycoprotein gp160"/>
    <property type="match status" value="1"/>
</dbReference>
<feature type="chain" id="PRO_5023459862" description="Envelope glycoprotein gp160" evidence="33">
    <location>
        <begin position="31"/>
        <end position="850"/>
    </location>
</feature>
<evidence type="ECO:0000256" key="35">
    <source>
        <dbReference type="SAM" id="MobiDB-lite"/>
    </source>
</evidence>
<dbReference type="InterPro" id="IPR036377">
    <property type="entry name" value="Gp120_core_sf"/>
</dbReference>
<feature type="region of interest" description="CD4-binding loop" evidence="33">
    <location>
        <begin position="355"/>
        <end position="365"/>
    </location>
</feature>
<evidence type="ECO:0000256" key="32">
    <source>
        <dbReference type="ARBA" id="ARBA00062028"/>
    </source>
</evidence>
<dbReference type="Pfam" id="PF00517">
    <property type="entry name" value="GP41"/>
    <property type="match status" value="1"/>
</dbReference>
<keyword evidence="24 33" id="KW-0175">Coiled coil</keyword>
<dbReference type="InterPro" id="IPR037527">
    <property type="entry name" value="Gp160"/>
</dbReference>
<keyword evidence="27 33" id="KW-1015">Disulfide bond</keyword>
<keyword evidence="10 33" id="KW-1165">Clathrin-mediated endocytosis of virus by host</keyword>
<proteinExistence type="inferred from homology"/>
<evidence type="ECO:0000256" key="21">
    <source>
        <dbReference type="ARBA" id="ARBA00022890"/>
    </source>
</evidence>
<dbReference type="Gene3D" id="1.20.5.490">
    <property type="entry name" value="Single helix bin"/>
    <property type="match status" value="1"/>
</dbReference>
<keyword evidence="14 33" id="KW-0812">Transmembrane</keyword>
<accession>Q672T5</accession>
<dbReference type="SUPFAM" id="SSF56502">
    <property type="entry name" value="gp120 core"/>
    <property type="match status" value="2"/>
</dbReference>
<evidence type="ECO:0000256" key="17">
    <source>
        <dbReference type="ARBA" id="ARBA00022804"/>
    </source>
</evidence>
<comment type="function">
    <text evidence="33">Surface protein gp120: Attaches the virus to the host lymphoid cell by binding to the primary receptor CD4. This interaction induces a structural rearrangement creating a high affinity binding site for a chemokine coreceptor like CXCR4 and/or CCR5. Acts as a ligand for CD209/DC-SIGN and CLEC4M/DC-SIGNR, which are respectively found on dendritic cells (DCs), and on endothelial cells of liver sinusoids and lymph node sinuses. These interactions allow capture of viral particles at mucosal surfaces by these cells and subsequent transmission to permissive cells. HIV subverts the migration properties of dendritic cells to gain access to CD4+ T-cells in lymph nodes. Virus transmission to permissive T-cells occurs either in trans (without DCs infection, through viral capture and transmission), or in cis (following DCs productive infection, through the usual CD4-gp120 interaction), thereby inducing a robust infection. In trans infection, bound virions remain infectious over days and it is proposed that they are not degraded, but protected in non-lysosomal acidic organelles within the DCs close to the cell membrane thus contributing to the viral infectious potential during DCs' migration from the periphery to the lymphoid tissues. On arrival at lymphoid tissues, intact virions recycle back to DCs' cell surface allowing virus transmission to CD4+ T-cells.</text>
</comment>
<comment type="domain">
    <text evidence="33">Some of the most genetically diverse regions of the viral genome are present in Env. They are called variable regions 1 through 5 (V1 through V5). Coreceptor usage of gp120 is determined mainly by the primary structure of the third variable region (V3) in the outer domain of gp120. The sequence of V3 determines which coreceptor, CCR5 and/or CXCR4 (corresponding to R5/macrophage, X4/T cell and R5X4/T cell and macrophage tropism), is used to trigger the fusion potential of the Env complex, and hence which cells the virus can infect. Binding to CCR5 involves a region adjacent in addition to V3.</text>
</comment>
<comment type="miscellaneous">
    <text evidence="33">HIV-1 lineages are divided in three main groups, M (for Major), O (for Outlier), and N (for New, or Non-M, Non-O). The vast majority of strains found worldwide belong to the group M. Group O seems to be endemic to and largely confined to Cameroon and neighboring countries in West Central Africa, where these viruses represent a small minority of HIV-1 strains. The group N is represented by a limited number of isolates from Cameroonian persons. The group M is further subdivided in 9 clades or subtypes (A to D, F to H, J and K).</text>
</comment>
<feature type="topological domain" description="Cytoplasmic" evidence="33">
    <location>
        <begin position="700"/>
        <end position="850"/>
    </location>
</feature>
<evidence type="ECO:0000313" key="38">
    <source>
        <dbReference type="EMBL" id="AAT66282.1"/>
    </source>
</evidence>
<feature type="site" description="Cleavage; by host furin" evidence="33">
    <location>
        <begin position="503"/>
        <end position="504"/>
    </location>
</feature>
<keyword evidence="12 33" id="KW-1162">Viral penetration into host cytoplasm</keyword>
<keyword evidence="15 33" id="KW-0053">Apoptosis</keyword>
<feature type="disulfide bond" evidence="33">
    <location>
        <begin position="590"/>
        <end position="596"/>
    </location>
</feature>
<evidence type="ECO:0000256" key="4">
    <source>
        <dbReference type="ARBA" id="ARBA00004563"/>
    </source>
</evidence>
<dbReference type="Gene3D" id="2.170.40.20">
    <property type="entry name" value="Human immunodeficiency virus 1, Gp160, envelope glycoprotein"/>
    <property type="match status" value="2"/>
</dbReference>
<dbReference type="GO" id="GO:0044175">
    <property type="term" value="C:host cell endosome membrane"/>
    <property type="evidence" value="ECO:0007669"/>
    <property type="project" value="UniProtKB-SubCell"/>
</dbReference>
<evidence type="ECO:0000256" key="30">
    <source>
        <dbReference type="ARBA" id="ARBA00023288"/>
    </source>
</evidence>
<dbReference type="GO" id="GO:1903911">
    <property type="term" value="P:positive regulation of receptor clustering"/>
    <property type="evidence" value="ECO:0007669"/>
    <property type="project" value="UniProtKB-UniRule"/>
</dbReference>
<evidence type="ECO:0000256" key="34">
    <source>
        <dbReference type="RuleBase" id="RU363095"/>
    </source>
</evidence>
<evidence type="ECO:0000256" key="19">
    <source>
        <dbReference type="ARBA" id="ARBA00022870"/>
    </source>
</evidence>
<evidence type="ECO:0000256" key="8">
    <source>
        <dbReference type="ARBA" id="ARBA00022510"/>
    </source>
</evidence>
<dbReference type="InterPro" id="IPR000777">
    <property type="entry name" value="HIV1_Gp120"/>
</dbReference>
<evidence type="ECO:0000256" key="13">
    <source>
        <dbReference type="ARBA" id="ARBA00022685"/>
    </source>
</evidence>
<comment type="subcellular location">
    <molecule>Transmembrane protein gp41</molecule>
    <subcellularLocation>
        <location evidence="33">Virion membrane</location>
        <topology evidence="33">Single-pass type I membrane protein</topology>
    </subcellularLocation>
    <subcellularLocation>
        <location evidence="33">Host cell membrane</location>
        <topology evidence="33">Single-pass type I membrane protein</topology>
    </subcellularLocation>
    <subcellularLocation>
        <location evidence="33">Host endosome membrane</location>
        <topology evidence="33">Single-pass type I membrane protein</topology>
    </subcellularLocation>
    <text evidence="33">It is probably concentrated at the site of budding and incorporated into the virions possibly by contacts between the cytoplasmic tail of Env and the N-terminus of Gag.</text>
</comment>
<dbReference type="Gene3D" id="1.10.287.210">
    <property type="match status" value="1"/>
</dbReference>
<name>Q672T5_HV1</name>
<evidence type="ECO:0000313" key="39">
    <source>
        <dbReference type="Proteomes" id="UP000140591"/>
    </source>
</evidence>
<comment type="subcellular location">
    <subcellularLocation>
        <location evidence="3">Host cell membrane</location>
        <topology evidence="3">Peripheral membrane protein</topology>
    </subcellularLocation>
    <subcellularLocation>
        <location evidence="1">Host cell membrane</location>
        <topology evidence="1">Single-pass type I membrane protein</topology>
    </subcellularLocation>
    <subcellularLocation>
        <location evidence="2">Host endosome membrane</location>
        <topology evidence="2">Peripheral membrane protein</topology>
    </subcellularLocation>
    <subcellularLocation>
        <location evidence="5">Host endosome membrane</location>
        <topology evidence="5">Single-pass type I membrane protein</topology>
    </subcellularLocation>
    <subcellularLocation>
        <location evidence="6">Virion membrane</location>
        <topology evidence="6">Peripheral membrane protein</topology>
    </subcellularLocation>
    <subcellularLocation>
        <location evidence="4">Virion membrane</location>
        <topology evidence="4">Single-pass type I membrane protein</topology>
    </subcellularLocation>
</comment>
<evidence type="ECO:0000256" key="31">
    <source>
        <dbReference type="ARBA" id="ARBA00023296"/>
    </source>
</evidence>
<keyword evidence="29 33" id="KW-0899">Viral immunoevasion</keyword>
<evidence type="ECO:0000256" key="14">
    <source>
        <dbReference type="ARBA" id="ARBA00022692"/>
    </source>
</evidence>
<evidence type="ECO:0000259" key="37">
    <source>
        <dbReference type="Pfam" id="PF00517"/>
    </source>
</evidence>
<keyword evidence="19 33" id="KW-1043">Host membrane</keyword>
<feature type="transmembrane region" description="Helical" evidence="34">
    <location>
        <begin position="504"/>
        <end position="525"/>
    </location>
</feature>
<dbReference type="GO" id="GO:0019064">
    <property type="term" value="P:fusion of virus membrane with host plasma membrane"/>
    <property type="evidence" value="ECO:0007669"/>
    <property type="project" value="UniProtKB-UniRule"/>
</dbReference>
<comment type="subcellular location">
    <molecule>Surface protein gp120</molecule>
    <subcellularLocation>
        <location evidence="33">Virion membrane</location>
        <topology evidence="33">Peripheral membrane protein</topology>
    </subcellularLocation>
    <subcellularLocation>
        <location evidence="33">Host cell membrane</location>
        <topology evidence="33">Peripheral membrane protein</topology>
    </subcellularLocation>
    <subcellularLocation>
        <location evidence="33">Host endosome membrane</location>
        <topology evidence="33">Single-pass type I membrane protein</topology>
    </subcellularLocation>
    <text evidence="33">The surface protein is not anchored to the viral envelope, but associates with the extravirion surface through its binding to TM. It is probably concentrated at the site of budding and incorporated into the virions possibly by contacts between the cytoplasmic tail of Env and the N-terminus of Gag.</text>
</comment>
<keyword evidence="17 33" id="KW-1161">Viral attachment to host cell</keyword>
<evidence type="ECO:0000256" key="11">
    <source>
        <dbReference type="ARBA" id="ARBA00022581"/>
    </source>
</evidence>
<evidence type="ECO:0000256" key="29">
    <source>
        <dbReference type="ARBA" id="ARBA00023280"/>
    </source>
</evidence>
<dbReference type="EMBL" id="AY560108">
    <property type="protein sequence ID" value="AAT66282.1"/>
    <property type="molecule type" value="Genomic_DNA"/>
</dbReference>
<keyword evidence="20 33" id="KW-0261">Viral envelope protein</keyword>
<comment type="miscellaneous">
    <text evidence="33">Inhibitors targeting HIV-1 viral envelope proteins are used as antiretroviral drugs. Attachment of virions to the cell surface via non-specific interactions and CD4 binding can be blocked by inhibitors that include cyanovirin-N, cyclotriazadisulfonamide analogs, PRO 2000, TNX 355 and PRO 542. In addition, BMS 806 can block CD4-induced conformational changes. Env interactions with the coreceptor molecules can be targeted by CCR5 antagonists including SCH-D, maraviroc (UK 427857) and aplaviroc (GW 873140), and the CXCR4 antagonist AMD 070. Fusion of viral and cellular membranes can be inhibited by peptides such as enfuvirtide and tifuvirtide (T 1249). Resistance to inhibitors associated with mutations in Env are observed. Most of the time, single mutations confer only a modest reduction in drug susceptibility. Combination of several mutations is usually required to develop a high-level drug resistance.</text>
</comment>
<evidence type="ECO:0000256" key="23">
    <source>
        <dbReference type="ARBA" id="ARBA00023046"/>
    </source>
</evidence>
<evidence type="ECO:0000259" key="36">
    <source>
        <dbReference type="Pfam" id="PF00516"/>
    </source>
</evidence>
<comment type="subunit">
    <text evidence="32">The mature envelope protein (Env) consists of a homotrimer of non-covalently associated gp120-gp41 heterodimers. The resulting complex protrudes from the virus surface as a spike. There seems to be as few as 10 spikes on the average virion. Interacts with host CD4, CCR5 and CXCR4. Gp120 also interacts with the C-type lectins CD209/DC-SIGN and CLEC4M/DC-SIGNR (collectively referred to as DC-SIGN(R)). Gp120 and gp41 interact with GalCer. Gp120 interacts with host ITGA4/ITGB7 complex; on CD4+ T-cells, this interaction results in rapid activation of integrin ITGAL/LFA-1, which facilitates efficient cell-to-cell spreading of HIV-1. Gp120 interacts with cell-associated heparan sulfate; this interaction increases virus infectivity on permissive cells and may be involved in infection of CD4- cells.</text>
</comment>
<feature type="region of interest" description="MPER; binding to GalCer" evidence="33">
    <location>
        <begin position="656"/>
        <end position="677"/>
    </location>
</feature>
<evidence type="ECO:0000256" key="18">
    <source>
        <dbReference type="ARBA" id="ARBA00022844"/>
    </source>
</evidence>